<dbReference type="Pfam" id="PF00001">
    <property type="entry name" value="7tm_1"/>
    <property type="match status" value="1"/>
</dbReference>
<keyword evidence="7 9" id="KW-0675">Receptor</keyword>
<feature type="transmembrane region" description="Helical" evidence="10">
    <location>
        <begin position="258"/>
        <end position="278"/>
    </location>
</feature>
<accession>A0A1W0WB70</accession>
<comment type="caution">
    <text evidence="12">The sequence shown here is derived from an EMBL/GenBank/DDBJ whole genome shotgun (WGS) entry which is preliminary data.</text>
</comment>
<dbReference type="InterPro" id="IPR017452">
    <property type="entry name" value="GPCR_Rhodpsn_7TM"/>
</dbReference>
<evidence type="ECO:0000256" key="6">
    <source>
        <dbReference type="ARBA" id="ARBA00023136"/>
    </source>
</evidence>
<dbReference type="GO" id="GO:0030594">
    <property type="term" value="F:neurotransmitter receptor activity"/>
    <property type="evidence" value="ECO:0007669"/>
    <property type="project" value="TreeGrafter"/>
</dbReference>
<keyword evidence="4 10" id="KW-1133">Transmembrane helix</keyword>
<keyword evidence="3 9" id="KW-0812">Transmembrane</keyword>
<dbReference type="PANTHER" id="PTHR24247">
    <property type="entry name" value="5-HYDROXYTRYPTAMINE RECEPTOR"/>
    <property type="match status" value="1"/>
</dbReference>
<protein>
    <recommendedName>
        <fullName evidence="11">G-protein coupled receptors family 1 profile domain-containing protein</fullName>
    </recommendedName>
</protein>
<evidence type="ECO:0000256" key="9">
    <source>
        <dbReference type="RuleBase" id="RU000688"/>
    </source>
</evidence>
<dbReference type="PRINTS" id="PR00237">
    <property type="entry name" value="GPCRRHODOPSN"/>
</dbReference>
<comment type="subcellular location">
    <subcellularLocation>
        <location evidence="1">Cell membrane</location>
        <topology evidence="1">Multi-pass membrane protein</topology>
    </subcellularLocation>
</comment>
<dbReference type="GO" id="GO:0045202">
    <property type="term" value="C:synapse"/>
    <property type="evidence" value="ECO:0007669"/>
    <property type="project" value="GOC"/>
</dbReference>
<dbReference type="GO" id="GO:0007268">
    <property type="term" value="P:chemical synaptic transmission"/>
    <property type="evidence" value="ECO:0007669"/>
    <property type="project" value="TreeGrafter"/>
</dbReference>
<keyword evidence="13" id="KW-1185">Reference proteome</keyword>
<evidence type="ECO:0000256" key="7">
    <source>
        <dbReference type="ARBA" id="ARBA00023170"/>
    </source>
</evidence>
<dbReference type="Proteomes" id="UP000192578">
    <property type="component" value="Unassembled WGS sequence"/>
</dbReference>
<evidence type="ECO:0000256" key="8">
    <source>
        <dbReference type="ARBA" id="ARBA00023224"/>
    </source>
</evidence>
<dbReference type="AlphaFoldDB" id="A0A1W0WB70"/>
<evidence type="ECO:0000256" key="5">
    <source>
        <dbReference type="ARBA" id="ARBA00023040"/>
    </source>
</evidence>
<evidence type="ECO:0000256" key="4">
    <source>
        <dbReference type="ARBA" id="ARBA00022989"/>
    </source>
</evidence>
<proteinExistence type="inferred from homology"/>
<dbReference type="CDD" id="cd00637">
    <property type="entry name" value="7tm_classA_rhodopsin-like"/>
    <property type="match status" value="1"/>
</dbReference>
<feature type="transmembrane region" description="Helical" evidence="10">
    <location>
        <begin position="195"/>
        <end position="215"/>
    </location>
</feature>
<feature type="transmembrane region" description="Helical" evidence="10">
    <location>
        <begin position="125"/>
        <end position="143"/>
    </location>
</feature>
<sequence>MARVASLHPAILYTQGTLTILVNVILCLVFLVSKKLHTTSNTLLISNSLADCLIGVYLICVPIFPNQIQQSDANPCRPVHHEICLLLSCVGAHLNAVSIAHWAAIAVERLLRIFYTELHKRARNLLIGSVLLCWLLPVFPTYGRRFLPLILQLYPYDSVTNGSFGDRCHNLTGTGCQCQFCVHRSFSIVALSCQYFLPMALATGSYCYIILKICVRLREVDRLRIQVLGASATANESGCFANLTHRTKRFFKSRDFRSIRLFLLILLVFMAFVGQYLVERVEIIIKQEQQVGVREGYFVSGMRVQRSADRGPNLTQITGYLNPLVNPILIFAISRRFRSGFVALVTRCRVVVNGKRYQRAVDTSSQFIDSRWNELARHFVRGS</sequence>
<dbReference type="PROSITE" id="PS00237">
    <property type="entry name" value="G_PROTEIN_RECEP_F1_1"/>
    <property type="match status" value="1"/>
</dbReference>
<dbReference type="GO" id="GO:0030425">
    <property type="term" value="C:dendrite"/>
    <property type="evidence" value="ECO:0007669"/>
    <property type="project" value="TreeGrafter"/>
</dbReference>
<evidence type="ECO:0000256" key="2">
    <source>
        <dbReference type="ARBA" id="ARBA00022475"/>
    </source>
</evidence>
<feature type="transmembrane region" description="Helical" evidence="10">
    <location>
        <begin position="44"/>
        <end position="65"/>
    </location>
</feature>
<dbReference type="EMBL" id="MTYJ01000145">
    <property type="protein sequence ID" value="OQV12420.1"/>
    <property type="molecule type" value="Genomic_DNA"/>
</dbReference>
<dbReference type="SUPFAM" id="SSF81321">
    <property type="entry name" value="Family A G protein-coupled receptor-like"/>
    <property type="match status" value="1"/>
</dbReference>
<dbReference type="Gene3D" id="1.20.1070.10">
    <property type="entry name" value="Rhodopsin 7-helix transmembrane proteins"/>
    <property type="match status" value="1"/>
</dbReference>
<dbReference type="GO" id="GO:0007187">
    <property type="term" value="P:G protein-coupled receptor signaling pathway, coupled to cyclic nucleotide second messenger"/>
    <property type="evidence" value="ECO:0007669"/>
    <property type="project" value="TreeGrafter"/>
</dbReference>
<dbReference type="InterPro" id="IPR000276">
    <property type="entry name" value="GPCR_Rhodpsn"/>
</dbReference>
<evidence type="ECO:0000256" key="1">
    <source>
        <dbReference type="ARBA" id="ARBA00004651"/>
    </source>
</evidence>
<evidence type="ECO:0000313" key="12">
    <source>
        <dbReference type="EMBL" id="OQV12420.1"/>
    </source>
</evidence>
<dbReference type="GO" id="GO:0004993">
    <property type="term" value="F:G protein-coupled serotonin receptor activity"/>
    <property type="evidence" value="ECO:0007669"/>
    <property type="project" value="TreeGrafter"/>
</dbReference>
<evidence type="ECO:0000259" key="11">
    <source>
        <dbReference type="PROSITE" id="PS50262"/>
    </source>
</evidence>
<evidence type="ECO:0000256" key="3">
    <source>
        <dbReference type="ARBA" id="ARBA00022692"/>
    </source>
</evidence>
<dbReference type="PROSITE" id="PS50262">
    <property type="entry name" value="G_PROTEIN_RECEP_F1_2"/>
    <property type="match status" value="1"/>
</dbReference>
<keyword evidence="6 10" id="KW-0472">Membrane</keyword>
<comment type="similarity">
    <text evidence="9">Belongs to the G-protein coupled receptor 1 family.</text>
</comment>
<feature type="transmembrane region" description="Helical" evidence="10">
    <location>
        <begin position="85"/>
        <end position="104"/>
    </location>
</feature>
<name>A0A1W0WB70_HYPEX</name>
<keyword evidence="5 9" id="KW-0297">G-protein coupled receptor</keyword>
<organism evidence="12 13">
    <name type="scientific">Hypsibius exemplaris</name>
    <name type="common">Freshwater tardigrade</name>
    <dbReference type="NCBI Taxonomy" id="2072580"/>
    <lineage>
        <taxon>Eukaryota</taxon>
        <taxon>Metazoa</taxon>
        <taxon>Ecdysozoa</taxon>
        <taxon>Tardigrada</taxon>
        <taxon>Eutardigrada</taxon>
        <taxon>Parachela</taxon>
        <taxon>Hypsibioidea</taxon>
        <taxon>Hypsibiidae</taxon>
        <taxon>Hypsibius</taxon>
    </lineage>
</organism>
<keyword evidence="2" id="KW-1003">Cell membrane</keyword>
<feature type="transmembrane region" description="Helical" evidence="10">
    <location>
        <begin position="12"/>
        <end position="32"/>
    </location>
</feature>
<evidence type="ECO:0000313" key="13">
    <source>
        <dbReference type="Proteomes" id="UP000192578"/>
    </source>
</evidence>
<gene>
    <name evidence="12" type="ORF">BV898_13296</name>
</gene>
<evidence type="ECO:0000256" key="10">
    <source>
        <dbReference type="SAM" id="Phobius"/>
    </source>
</evidence>
<dbReference type="PANTHER" id="PTHR24247:SF202">
    <property type="entry name" value="5-HYDROXYTRYPTAMINE RECEPTOR 1"/>
    <property type="match status" value="1"/>
</dbReference>
<keyword evidence="8 9" id="KW-0807">Transducer</keyword>
<feature type="domain" description="G-protein coupled receptors family 1 profile" evidence="11">
    <location>
        <begin position="22"/>
        <end position="330"/>
    </location>
</feature>
<dbReference type="GO" id="GO:0005886">
    <property type="term" value="C:plasma membrane"/>
    <property type="evidence" value="ECO:0007669"/>
    <property type="project" value="UniProtKB-SubCell"/>
</dbReference>
<reference evidence="13" key="1">
    <citation type="submission" date="2017-01" db="EMBL/GenBank/DDBJ databases">
        <title>Comparative genomics of anhydrobiosis in the tardigrade Hypsibius dujardini.</title>
        <authorList>
            <person name="Yoshida Y."/>
            <person name="Koutsovoulos G."/>
            <person name="Laetsch D."/>
            <person name="Stevens L."/>
            <person name="Kumar S."/>
            <person name="Horikawa D."/>
            <person name="Ishino K."/>
            <person name="Komine S."/>
            <person name="Tomita M."/>
            <person name="Blaxter M."/>
            <person name="Arakawa K."/>
        </authorList>
    </citation>
    <scope>NUCLEOTIDE SEQUENCE [LARGE SCALE GENOMIC DNA]</scope>
    <source>
        <strain evidence="13">Z151</strain>
    </source>
</reference>